<evidence type="ECO:0000256" key="7">
    <source>
        <dbReference type="ARBA" id="ARBA00022840"/>
    </source>
</evidence>
<feature type="domain" description="Helicase ATP-binding" evidence="13">
    <location>
        <begin position="100"/>
        <end position="267"/>
    </location>
</feature>
<dbReference type="Gene3D" id="1.20.120.850">
    <property type="entry name" value="SWI2/SNF2 ATPases, N-terminal domain"/>
    <property type="match status" value="1"/>
</dbReference>
<dbReference type="SMART" id="SM00490">
    <property type="entry name" value="HELICc"/>
    <property type="match status" value="1"/>
</dbReference>
<dbReference type="InterPro" id="IPR014001">
    <property type="entry name" value="Helicase_ATP-bd"/>
</dbReference>
<keyword evidence="9" id="KW-0234">DNA repair</keyword>
<dbReference type="Gene3D" id="3.40.50.10810">
    <property type="entry name" value="Tandem AAA-ATPase domain"/>
    <property type="match status" value="1"/>
</dbReference>
<dbReference type="FunFam" id="1.20.120.850:FF:000004">
    <property type="entry name" value="DNA repair and recombination protein RAD54B"/>
    <property type="match status" value="1"/>
</dbReference>
<gene>
    <name evidence="15" type="primary">RAD54B</name>
    <name evidence="15" type="ORF">RLOC_00012785</name>
</gene>
<dbReference type="InterPro" id="IPR027417">
    <property type="entry name" value="P-loop_NTPase"/>
</dbReference>
<feature type="domain" description="Helicase C-terminal" evidence="14">
    <location>
        <begin position="478"/>
        <end position="636"/>
    </location>
</feature>
<comment type="subcellular location">
    <subcellularLocation>
        <location evidence="1">Nucleus</location>
    </subcellularLocation>
</comment>
<dbReference type="InterPro" id="IPR000330">
    <property type="entry name" value="SNF2_N"/>
</dbReference>
<evidence type="ECO:0000259" key="13">
    <source>
        <dbReference type="PROSITE" id="PS51192"/>
    </source>
</evidence>
<dbReference type="InterPro" id="IPR050496">
    <property type="entry name" value="SNF2_RAD54_helicase_repair"/>
</dbReference>
<keyword evidence="6" id="KW-0347">Helicase</keyword>
<comment type="caution">
    <text evidence="15">The sequence shown here is derived from an EMBL/GenBank/DDBJ whole genome shotgun (WGS) entry which is preliminary data.</text>
</comment>
<keyword evidence="10" id="KW-0539">Nucleus</keyword>
<evidence type="ECO:0000313" key="15">
    <source>
        <dbReference type="EMBL" id="OWK61423.1"/>
    </source>
</evidence>
<dbReference type="AlphaFoldDB" id="A0A218V5Z8"/>
<dbReference type="Pfam" id="PF00176">
    <property type="entry name" value="SNF2-rel_dom"/>
    <property type="match status" value="1"/>
</dbReference>
<reference evidence="15 16" key="1">
    <citation type="submission" date="2017-05" db="EMBL/GenBank/DDBJ databases">
        <title>Genome of assembly of the Bengalese finch, Lonchura striata domestica.</title>
        <authorList>
            <person name="Colquitt B.M."/>
            <person name="Brainard M.S."/>
        </authorList>
    </citation>
    <scope>NUCLEOTIDE SEQUENCE [LARGE SCALE GENOMIC DNA]</scope>
    <source>
        <strain evidence="15">White83orange57</strain>
    </source>
</reference>
<dbReference type="InterPro" id="IPR038718">
    <property type="entry name" value="SNF2-like_sf"/>
</dbReference>
<dbReference type="Proteomes" id="UP000197619">
    <property type="component" value="Unassembled WGS sequence"/>
</dbReference>
<accession>A0A218V5Z8</accession>
<organism evidence="15 16">
    <name type="scientific">Lonchura striata</name>
    <name type="common">white-rumped munia</name>
    <dbReference type="NCBI Taxonomy" id="40157"/>
    <lineage>
        <taxon>Eukaryota</taxon>
        <taxon>Metazoa</taxon>
        <taxon>Chordata</taxon>
        <taxon>Craniata</taxon>
        <taxon>Vertebrata</taxon>
        <taxon>Euteleostomi</taxon>
        <taxon>Archelosauria</taxon>
        <taxon>Archosauria</taxon>
        <taxon>Dinosauria</taxon>
        <taxon>Saurischia</taxon>
        <taxon>Theropoda</taxon>
        <taxon>Coelurosauria</taxon>
        <taxon>Aves</taxon>
        <taxon>Neognathae</taxon>
        <taxon>Neoaves</taxon>
        <taxon>Telluraves</taxon>
        <taxon>Australaves</taxon>
        <taxon>Passeriformes</taxon>
        <taxon>Passeroidea</taxon>
        <taxon>Estrildidae</taxon>
        <taxon>Estrildinae</taxon>
        <taxon>Lonchura</taxon>
    </lineage>
</organism>
<dbReference type="FunFam" id="3.40.50.10810:FF:000020">
    <property type="entry name" value="DNA repair and recombination protein RAD54B"/>
    <property type="match status" value="1"/>
</dbReference>
<dbReference type="Pfam" id="PF00271">
    <property type="entry name" value="Helicase_C"/>
    <property type="match status" value="1"/>
</dbReference>
<dbReference type="FunFam" id="3.40.50.300:FF:000332">
    <property type="entry name" value="DNA repair and recombination protein RAD54-like"/>
    <property type="match status" value="1"/>
</dbReference>
<name>A0A218V5Z8_9PASE</name>
<dbReference type="PANTHER" id="PTHR45629:SF7">
    <property type="entry name" value="DNA EXCISION REPAIR PROTEIN ERCC-6-RELATED"/>
    <property type="match status" value="1"/>
</dbReference>
<evidence type="ECO:0000256" key="8">
    <source>
        <dbReference type="ARBA" id="ARBA00023125"/>
    </source>
</evidence>
<dbReference type="Gene3D" id="3.40.50.300">
    <property type="entry name" value="P-loop containing nucleotide triphosphate hydrolases"/>
    <property type="match status" value="1"/>
</dbReference>
<keyword evidence="4" id="KW-0227">DNA damage</keyword>
<dbReference type="GO" id="GO:0007131">
    <property type="term" value="P:reciprocal meiotic recombination"/>
    <property type="evidence" value="ECO:0007669"/>
    <property type="project" value="TreeGrafter"/>
</dbReference>
<dbReference type="EMBL" id="MUZQ01000042">
    <property type="protein sequence ID" value="OWK61423.1"/>
    <property type="molecule type" value="Genomic_DNA"/>
</dbReference>
<keyword evidence="5" id="KW-0378">Hydrolase</keyword>
<dbReference type="GO" id="GO:0003677">
    <property type="term" value="F:DNA binding"/>
    <property type="evidence" value="ECO:0007669"/>
    <property type="project" value="UniProtKB-KW"/>
</dbReference>
<dbReference type="GO" id="GO:0000724">
    <property type="term" value="P:double-strand break repair via homologous recombination"/>
    <property type="evidence" value="ECO:0007669"/>
    <property type="project" value="TreeGrafter"/>
</dbReference>
<protein>
    <recommendedName>
        <fullName evidence="11">DNA repair and recombination protein RAD54B</fullName>
    </recommendedName>
    <alternativeName>
        <fullName evidence="12">RAD54 homolog B</fullName>
    </alternativeName>
</protein>
<dbReference type="GO" id="GO:0004386">
    <property type="term" value="F:helicase activity"/>
    <property type="evidence" value="ECO:0007669"/>
    <property type="project" value="UniProtKB-KW"/>
</dbReference>
<evidence type="ECO:0000256" key="4">
    <source>
        <dbReference type="ARBA" id="ARBA00022763"/>
    </source>
</evidence>
<keyword evidence="3" id="KW-0547">Nucleotide-binding</keyword>
<keyword evidence="7" id="KW-0067">ATP-binding</keyword>
<dbReference type="STRING" id="299123.ENSLSDP00000002850"/>
<proteinExistence type="inferred from homology"/>
<evidence type="ECO:0000256" key="6">
    <source>
        <dbReference type="ARBA" id="ARBA00022806"/>
    </source>
</evidence>
<keyword evidence="16" id="KW-1185">Reference proteome</keyword>
<dbReference type="GO" id="GO:0005634">
    <property type="term" value="C:nucleus"/>
    <property type="evidence" value="ECO:0007669"/>
    <property type="project" value="UniProtKB-SubCell"/>
</dbReference>
<dbReference type="PROSITE" id="PS51194">
    <property type="entry name" value="HELICASE_CTER"/>
    <property type="match status" value="1"/>
</dbReference>
<sequence length="699" mass="79265">MWCKASKKKHKKWEGDAILITKGKSVILKDMEGKDIGRAHPVLELDSSDQNLHRNIPVFSMFSLKLCTGYKAKELDSLAEGQTLMVGGKEIEVMGHLITSYRVSGRFGAILADEMGLGKTLQCIALVWTLLRQGPYGCKPVLKRALVVTPGSLVKNWKKEFQKWLGSERIKVFAVDQDHKVEEFISSPLYSVMIISYEMLLRSSDQIEAVDFNLLICDEGHRLKNSTIKTTTALTSLSCERRILLTGTPIQNDLQEFYALIEFVNPGILGSLSTYRKIYEEPIVRSREPSATEVFETRHRTNAVVLIGEKLVITVSCQKVEEKELGEKRAAELTRLTGLFILRRTQEVINKFLPPKKESIIFCRPTALQLELYRKLLGSRVITSCLQGRLENSPHLICIGALKKLCNHPCLLFKAIKEKSSDPMSEEYESSLYEGVIDVFPQDYTSDTFCETDSGKLQVLVKLLAAIHELNSSERQGLVDDFILLFDRVVLVSNYTQTLNVLQDVCKHYGYSYTRLDGHTPVSQRQHIVDTFNSKFSPAFIFLLSSKAGGVGLNLVGASHLILYDIDWNPATDIQAMARVWRDGQKHAVHIYRLLTTGSIEEKIYQRQISKQDLSGAVVDLSKTSEHTHFSIEELKNLFTLHEDSSCVTHDLLECDCMGKVDHQSEFVFHYLWLLLWNPFFIYSLSLEKTLILSKRGLK</sequence>
<dbReference type="PROSITE" id="PS51192">
    <property type="entry name" value="HELICASE_ATP_BIND_1"/>
    <property type="match status" value="1"/>
</dbReference>
<evidence type="ECO:0000256" key="11">
    <source>
        <dbReference type="ARBA" id="ARBA00068314"/>
    </source>
</evidence>
<keyword evidence="8" id="KW-0238">DNA-binding</keyword>
<dbReference type="CDD" id="cd18793">
    <property type="entry name" value="SF2_C_SNF"/>
    <property type="match status" value="1"/>
</dbReference>
<evidence type="ECO:0000256" key="10">
    <source>
        <dbReference type="ARBA" id="ARBA00023242"/>
    </source>
</evidence>
<dbReference type="GO" id="GO:0016787">
    <property type="term" value="F:hydrolase activity"/>
    <property type="evidence" value="ECO:0007669"/>
    <property type="project" value="UniProtKB-KW"/>
</dbReference>
<evidence type="ECO:0000256" key="1">
    <source>
        <dbReference type="ARBA" id="ARBA00004123"/>
    </source>
</evidence>
<evidence type="ECO:0000256" key="9">
    <source>
        <dbReference type="ARBA" id="ARBA00023204"/>
    </source>
</evidence>
<dbReference type="GO" id="GO:0015616">
    <property type="term" value="F:DNA translocase activity"/>
    <property type="evidence" value="ECO:0007669"/>
    <property type="project" value="TreeGrafter"/>
</dbReference>
<evidence type="ECO:0000256" key="3">
    <source>
        <dbReference type="ARBA" id="ARBA00022741"/>
    </source>
</evidence>
<dbReference type="GO" id="GO:0005524">
    <property type="term" value="F:ATP binding"/>
    <property type="evidence" value="ECO:0007669"/>
    <property type="project" value="UniProtKB-KW"/>
</dbReference>
<evidence type="ECO:0000256" key="5">
    <source>
        <dbReference type="ARBA" id="ARBA00022801"/>
    </source>
</evidence>
<comment type="similarity">
    <text evidence="2">Belongs to the SNF2/RAD54 helicase family.</text>
</comment>
<dbReference type="PANTHER" id="PTHR45629">
    <property type="entry name" value="SNF2/RAD54 FAMILY MEMBER"/>
    <property type="match status" value="1"/>
</dbReference>
<dbReference type="InterPro" id="IPR001650">
    <property type="entry name" value="Helicase_C-like"/>
</dbReference>
<evidence type="ECO:0000256" key="2">
    <source>
        <dbReference type="ARBA" id="ARBA00007025"/>
    </source>
</evidence>
<evidence type="ECO:0000313" key="16">
    <source>
        <dbReference type="Proteomes" id="UP000197619"/>
    </source>
</evidence>
<evidence type="ECO:0000259" key="14">
    <source>
        <dbReference type="PROSITE" id="PS51194"/>
    </source>
</evidence>
<evidence type="ECO:0000256" key="12">
    <source>
        <dbReference type="ARBA" id="ARBA00076358"/>
    </source>
</evidence>
<dbReference type="SMART" id="SM00487">
    <property type="entry name" value="DEXDc"/>
    <property type="match status" value="1"/>
</dbReference>
<dbReference type="InterPro" id="IPR049730">
    <property type="entry name" value="SNF2/RAD54-like_C"/>
</dbReference>
<dbReference type="SUPFAM" id="SSF52540">
    <property type="entry name" value="P-loop containing nucleoside triphosphate hydrolases"/>
    <property type="match status" value="2"/>
</dbReference>